<organism evidence="4 5">
    <name type="scientific">Sporisorium graminicola</name>
    <dbReference type="NCBI Taxonomy" id="280036"/>
    <lineage>
        <taxon>Eukaryota</taxon>
        <taxon>Fungi</taxon>
        <taxon>Dikarya</taxon>
        <taxon>Basidiomycota</taxon>
        <taxon>Ustilaginomycotina</taxon>
        <taxon>Ustilaginomycetes</taxon>
        <taxon>Ustilaginales</taxon>
        <taxon>Ustilaginaceae</taxon>
        <taxon>Sporisorium</taxon>
    </lineage>
</organism>
<feature type="domain" description="Asl1-like glycosyl hydrolase catalytic" evidence="3">
    <location>
        <begin position="110"/>
        <end position="350"/>
    </location>
</feature>
<dbReference type="OrthoDB" id="5959761at2759"/>
<reference evidence="4 5" key="1">
    <citation type="submission" date="2019-05" db="EMBL/GenBank/DDBJ databases">
        <title>Sporisorium graminicola CBS 10092 draft sequencing and annotation.</title>
        <authorList>
            <person name="Solano-Gonzalez S."/>
            <person name="Caddick M.X."/>
            <person name="Darby A."/>
        </authorList>
    </citation>
    <scope>NUCLEOTIDE SEQUENCE [LARGE SCALE GENOMIC DNA]</scope>
    <source>
        <strain evidence="4 5">CBS 10092</strain>
    </source>
</reference>
<accession>A0A4U7KUY8</accession>
<evidence type="ECO:0000313" key="4">
    <source>
        <dbReference type="EMBL" id="TKY88330.1"/>
    </source>
</evidence>
<dbReference type="InterPro" id="IPR053183">
    <property type="entry name" value="ASL1"/>
</dbReference>
<feature type="compositionally biased region" description="Low complexity" evidence="1">
    <location>
        <begin position="71"/>
        <end position="98"/>
    </location>
</feature>
<feature type="chain" id="PRO_5020276863" description="Asl1-like glycosyl hydrolase catalytic domain-containing protein" evidence="2">
    <location>
        <begin position="25"/>
        <end position="354"/>
    </location>
</feature>
<dbReference type="KEGG" id="sgra:EX895_002682"/>
<dbReference type="InterPro" id="IPR024655">
    <property type="entry name" value="Asl1_glyco_hydro_catalytic"/>
</dbReference>
<dbReference type="InterPro" id="IPR017853">
    <property type="entry name" value="GH"/>
</dbReference>
<dbReference type="Gene3D" id="3.20.20.80">
    <property type="entry name" value="Glycosidases"/>
    <property type="match status" value="1"/>
</dbReference>
<evidence type="ECO:0000256" key="2">
    <source>
        <dbReference type="SAM" id="SignalP"/>
    </source>
</evidence>
<keyword evidence="5" id="KW-1185">Reference proteome</keyword>
<dbReference type="RefSeq" id="XP_029740315.1">
    <property type="nucleotide sequence ID" value="XM_029883280.1"/>
</dbReference>
<evidence type="ECO:0000256" key="1">
    <source>
        <dbReference type="SAM" id="MobiDB-lite"/>
    </source>
</evidence>
<dbReference type="Pfam" id="PF11790">
    <property type="entry name" value="Glyco_hydro_cc"/>
    <property type="match status" value="1"/>
</dbReference>
<gene>
    <name evidence="4" type="ORF">EX895_002682</name>
</gene>
<dbReference type="GeneID" id="40725577"/>
<dbReference type="AlphaFoldDB" id="A0A4U7KUY8"/>
<name>A0A4U7KUY8_9BASI</name>
<comment type="caution">
    <text evidence="4">The sequence shown here is derived from an EMBL/GenBank/DDBJ whole genome shotgun (WGS) entry which is preliminary data.</text>
</comment>
<dbReference type="SUPFAM" id="SSF51445">
    <property type="entry name" value="(Trans)glycosidases"/>
    <property type="match status" value="1"/>
</dbReference>
<feature type="region of interest" description="Disordered" evidence="1">
    <location>
        <begin position="38"/>
        <end position="102"/>
    </location>
</feature>
<keyword evidence="2" id="KW-0732">Signal</keyword>
<dbReference type="GO" id="GO:0071966">
    <property type="term" value="P:fungal-type cell wall polysaccharide metabolic process"/>
    <property type="evidence" value="ECO:0007669"/>
    <property type="project" value="TreeGrafter"/>
</dbReference>
<protein>
    <recommendedName>
        <fullName evidence="3">Asl1-like glycosyl hydrolase catalytic domain-containing protein</fullName>
    </recommendedName>
</protein>
<evidence type="ECO:0000313" key="5">
    <source>
        <dbReference type="Proteomes" id="UP000306050"/>
    </source>
</evidence>
<dbReference type="PANTHER" id="PTHR34154:SF3">
    <property type="entry name" value="ALKALI-SENSITIVE LINKAGE PROTEIN 1"/>
    <property type="match status" value="1"/>
</dbReference>
<dbReference type="GO" id="GO:0009277">
    <property type="term" value="C:fungal-type cell wall"/>
    <property type="evidence" value="ECO:0007669"/>
    <property type="project" value="TreeGrafter"/>
</dbReference>
<sequence>MKSFATSLALAALVASTTMVSASGLEHSNMVDVVRRNKHHKHAAHGSCSSSNHSKAHHKAKKVASDLKAPSSSSTSQSESSAQSDSNSSSSSSSSSSSAAHGKTSGGKMGLCWANSNGMPINNFDFGSVSWFYSWDATPGWDAAPVDKLMYCPMLWGHKNTASFKKNVLDNLDSKFNQHKCAMAMNEVNQKGQSDMSPQDGCKLIEEYLLPLKEKGWYLMGPSTTNAPDGKTWYQNFKKTCPDTFDKLDSIAIHYYGTSASDFKQYLQDWRKTFGKDIWVTEFSCQNFSDGPQCDKEKTTAFANEVATFMNGQEWVKGWAPFAVIQNLQGVSESQRLSNGNNPTSLFHLYANAN</sequence>
<dbReference type="EMBL" id="SRRM01000009">
    <property type="protein sequence ID" value="TKY88330.1"/>
    <property type="molecule type" value="Genomic_DNA"/>
</dbReference>
<evidence type="ECO:0000259" key="3">
    <source>
        <dbReference type="Pfam" id="PF11790"/>
    </source>
</evidence>
<dbReference type="Proteomes" id="UP000306050">
    <property type="component" value="Chromosome SGRAM_16"/>
</dbReference>
<proteinExistence type="predicted"/>
<dbReference type="PANTHER" id="PTHR34154">
    <property type="entry name" value="ALKALI-SENSITIVE LINKAGE PROTEIN 1"/>
    <property type="match status" value="1"/>
</dbReference>
<feature type="signal peptide" evidence="2">
    <location>
        <begin position="1"/>
        <end position="24"/>
    </location>
</feature>